<dbReference type="EMBL" id="ONZP01001104">
    <property type="protein sequence ID" value="SPJ93237.1"/>
    <property type="molecule type" value="Genomic_DNA"/>
</dbReference>
<comment type="caution">
    <text evidence="1">The sequence shown here is derived from an EMBL/GenBank/DDBJ whole genome shotgun (WGS) entry which is preliminary data.</text>
</comment>
<sequence length="38" mass="3940">MVMASRVLLNKRQTSACSGGDAAAADTIGWLEMPGCAR</sequence>
<proteinExistence type="predicted"/>
<protein>
    <submittedName>
        <fullName evidence="1">Uncharacterized protein</fullName>
    </submittedName>
</protein>
<name>A0AAE8MMU2_9HYPO</name>
<reference evidence="1" key="1">
    <citation type="submission" date="2018-03" db="EMBL/GenBank/DDBJ databases">
        <authorList>
            <person name="Guldener U."/>
        </authorList>
    </citation>
    <scope>NUCLEOTIDE SEQUENCE</scope>
</reference>
<dbReference type="Proteomes" id="UP001187734">
    <property type="component" value="Unassembled WGS sequence"/>
</dbReference>
<evidence type="ECO:0000313" key="1">
    <source>
        <dbReference type="EMBL" id="SPJ93237.1"/>
    </source>
</evidence>
<accession>A0AAE8MMU2</accession>
<gene>
    <name evidence="1" type="ORF">FTOL_13843</name>
</gene>
<organism evidence="1 2">
    <name type="scientific">Fusarium torulosum</name>
    <dbReference type="NCBI Taxonomy" id="33205"/>
    <lineage>
        <taxon>Eukaryota</taxon>
        <taxon>Fungi</taxon>
        <taxon>Dikarya</taxon>
        <taxon>Ascomycota</taxon>
        <taxon>Pezizomycotina</taxon>
        <taxon>Sordariomycetes</taxon>
        <taxon>Hypocreomycetidae</taxon>
        <taxon>Hypocreales</taxon>
        <taxon>Nectriaceae</taxon>
        <taxon>Fusarium</taxon>
    </lineage>
</organism>
<evidence type="ECO:0000313" key="2">
    <source>
        <dbReference type="Proteomes" id="UP001187734"/>
    </source>
</evidence>
<keyword evidence="2" id="KW-1185">Reference proteome</keyword>
<dbReference type="AlphaFoldDB" id="A0AAE8MMU2"/>